<comment type="similarity">
    <text evidence="1">Belongs to the relA/spoT family.</text>
</comment>
<dbReference type="SMART" id="SM00471">
    <property type="entry name" value="HDc"/>
    <property type="match status" value="1"/>
</dbReference>
<dbReference type="SUPFAM" id="SSF55021">
    <property type="entry name" value="ACT-like"/>
    <property type="match status" value="1"/>
</dbReference>
<dbReference type="Pfam" id="PF19296">
    <property type="entry name" value="RelA_AH_RIS"/>
    <property type="match status" value="1"/>
</dbReference>
<dbReference type="CDD" id="cd04876">
    <property type="entry name" value="ACT_RelA-SpoT"/>
    <property type="match status" value="1"/>
</dbReference>
<dbReference type="GO" id="GO:0005886">
    <property type="term" value="C:plasma membrane"/>
    <property type="evidence" value="ECO:0007669"/>
    <property type="project" value="TreeGrafter"/>
</dbReference>
<reference evidence="3 4" key="1">
    <citation type="submission" date="2020-02" db="EMBL/GenBank/DDBJ databases">
        <title>Out from the shadows clarifying the taxonomy of the family Cryomorphaceae and related taxa by utilizing the GTDB taxonomic framework.</title>
        <authorList>
            <person name="Bowman J.P."/>
        </authorList>
    </citation>
    <scope>NUCLEOTIDE SEQUENCE [LARGE SCALE GENOMIC DNA]</scope>
    <source>
        <strain evidence="3 4">QSSC 1-22</strain>
    </source>
</reference>
<dbReference type="SMART" id="SM00954">
    <property type="entry name" value="RelA_SpoT"/>
    <property type="match status" value="1"/>
</dbReference>
<keyword evidence="4" id="KW-1185">Reference proteome</keyword>
<dbReference type="InterPro" id="IPR033655">
    <property type="entry name" value="TGS_RelA/SpoT"/>
</dbReference>
<dbReference type="Pfam" id="PF04607">
    <property type="entry name" value="RelA_SpoT"/>
    <property type="match status" value="1"/>
</dbReference>
<dbReference type="InterPro" id="IPR012675">
    <property type="entry name" value="Beta-grasp_dom_sf"/>
</dbReference>
<dbReference type="PANTHER" id="PTHR21262:SF31">
    <property type="entry name" value="GTP PYROPHOSPHOKINASE"/>
    <property type="match status" value="1"/>
</dbReference>
<dbReference type="AlphaFoldDB" id="A0A7K3WTY3"/>
<dbReference type="Gene3D" id="1.10.3210.10">
    <property type="entry name" value="Hypothetical protein af1432"/>
    <property type="match status" value="1"/>
</dbReference>
<sequence>MDLEIDLEQEKKEILSRYRGLLRVIKNAKSPQDKRDIRKAFDVALEAHKDMRRKTGEPYIYHPIAVARIVAEEIGLGPTAIVAALLHDTVEDTDISLADIDHLFGPKVKSIIDGLTKIADVFDHTASIQAENFKKMLLTLSDDVRVILIKLADRLHNMRTLESMRRDKQLKIASETLFMYAPLAHRLGLYSIKTELEDLSLKYTEPEEYADIAVKLKKGQAVRTRFINRFTLPIRRKLDETGFKYEIKSRTKSIYSIWNKIHKKDIPFEEIYDLFAIRIILDTKPENEKAESWKVYSIVTDFYQPNPDRLRDWISTPKTNGYESLHTTVMSPTGKWVEIQIRTQRMDEVAEMGYAAHWKYKGKQDGDSSLDQWLARIRDMLESASSGAIDFIDDFKLNLFSDEIFVFTPDGELKSLPKGATALDFAFEIHSQVGESCIGAKVNQRLVPLSHQLKSGDQIEILTSKKQKAKEDWLSYVVTGKAKSKIKTALKEEQKKVASIGKEMVQRKFKSMGAEFNSKNVAELEQYFKYKNTLDLYQDIASGKISLKKIKSQVVENGELSFTNKKPVVAEPESKSTKSTSKIPGDTLFIGDDEKDVPYKIAPCCNPIPGDDVFGFVTINDGIKIHRMNCPNAVQLRSNYAYRVIKAKWQSQKDKEFLANVLFKGIDDVGLVSNITQAISTDLNVNMKSISFESNDGVFDGRISVYVYDKDHLNNLMRRLRNVEGVLTVERGELYGEKDKGM</sequence>
<dbReference type="InterPro" id="IPR007685">
    <property type="entry name" value="RelA_SpoT"/>
</dbReference>
<dbReference type="InterPro" id="IPR004811">
    <property type="entry name" value="RelA/Spo_fam"/>
</dbReference>
<evidence type="ECO:0000313" key="4">
    <source>
        <dbReference type="Proteomes" id="UP000486602"/>
    </source>
</evidence>
<dbReference type="FunFam" id="3.10.20.30:FF:000002">
    <property type="entry name" value="GTP pyrophosphokinase (RelA/SpoT)"/>
    <property type="match status" value="1"/>
</dbReference>
<comment type="function">
    <text evidence="1">In eubacteria ppGpp (guanosine 3'-diphosphate 5'-diphosphate) is a mediator of the stringent response that coordinates a variety of cellular activities in response to changes in nutritional abundance.</text>
</comment>
<evidence type="ECO:0000313" key="3">
    <source>
        <dbReference type="EMBL" id="NEN24342.1"/>
    </source>
</evidence>
<dbReference type="FunFam" id="1.10.3210.10:FF:000001">
    <property type="entry name" value="GTP pyrophosphokinase RelA"/>
    <property type="match status" value="1"/>
</dbReference>
<dbReference type="CDD" id="cd05399">
    <property type="entry name" value="NT_Rel-Spo_like"/>
    <property type="match status" value="1"/>
</dbReference>
<dbReference type="InterPro" id="IPR043519">
    <property type="entry name" value="NT_sf"/>
</dbReference>
<dbReference type="InterPro" id="IPR004095">
    <property type="entry name" value="TGS"/>
</dbReference>
<comment type="caution">
    <text evidence="3">The sequence shown here is derived from an EMBL/GenBank/DDBJ whole genome shotgun (WGS) entry which is preliminary data.</text>
</comment>
<dbReference type="CDD" id="cd01668">
    <property type="entry name" value="TGS_RSH"/>
    <property type="match status" value="1"/>
</dbReference>
<accession>A0A7K3WTY3</accession>
<dbReference type="RefSeq" id="WP_163285735.1">
    <property type="nucleotide sequence ID" value="NZ_JAAGVY010000024.1"/>
</dbReference>
<dbReference type="Gene3D" id="3.10.20.30">
    <property type="match status" value="1"/>
</dbReference>
<proteinExistence type="inferred from homology"/>
<dbReference type="Pfam" id="PF13291">
    <property type="entry name" value="ACT_4"/>
    <property type="match status" value="1"/>
</dbReference>
<dbReference type="SUPFAM" id="SSF81271">
    <property type="entry name" value="TGS-like"/>
    <property type="match status" value="1"/>
</dbReference>
<dbReference type="Gene3D" id="3.30.70.260">
    <property type="match status" value="1"/>
</dbReference>
<dbReference type="PANTHER" id="PTHR21262">
    <property type="entry name" value="GUANOSINE-3',5'-BIS DIPHOSPHATE 3'-PYROPHOSPHOHYDROLASE"/>
    <property type="match status" value="1"/>
</dbReference>
<gene>
    <name evidence="3" type="ORF">G3O08_12585</name>
</gene>
<dbReference type="SUPFAM" id="SSF109604">
    <property type="entry name" value="HD-domain/PDEase-like"/>
    <property type="match status" value="1"/>
</dbReference>
<name>A0A7K3WTY3_9FLAO</name>
<dbReference type="PROSITE" id="PS51880">
    <property type="entry name" value="TGS"/>
    <property type="match status" value="1"/>
</dbReference>
<dbReference type="InterPro" id="IPR012676">
    <property type="entry name" value="TGS-like"/>
</dbReference>
<dbReference type="NCBIfam" id="TIGR00691">
    <property type="entry name" value="spoT_relA"/>
    <property type="match status" value="1"/>
</dbReference>
<dbReference type="Gene3D" id="3.30.460.10">
    <property type="entry name" value="Beta Polymerase, domain 2"/>
    <property type="match status" value="1"/>
</dbReference>
<dbReference type="InterPro" id="IPR002912">
    <property type="entry name" value="ACT_dom"/>
</dbReference>
<evidence type="ECO:0000256" key="1">
    <source>
        <dbReference type="RuleBase" id="RU003847"/>
    </source>
</evidence>
<keyword evidence="3" id="KW-0378">Hydrolase</keyword>
<dbReference type="InterPro" id="IPR045865">
    <property type="entry name" value="ACT-like_dom_sf"/>
</dbReference>
<evidence type="ECO:0000259" key="2">
    <source>
        <dbReference type="PROSITE" id="PS51880"/>
    </source>
</evidence>
<protein>
    <submittedName>
        <fullName evidence="3">Bifunctional (P)ppGpp synthetase/guanosine-3',5'-bis(Diphosphate) 3'-pyrophosphohydrolase</fullName>
    </submittedName>
</protein>
<dbReference type="GO" id="GO:0016787">
    <property type="term" value="F:hydrolase activity"/>
    <property type="evidence" value="ECO:0007669"/>
    <property type="project" value="UniProtKB-KW"/>
</dbReference>
<dbReference type="Proteomes" id="UP000486602">
    <property type="component" value="Unassembled WGS sequence"/>
</dbReference>
<dbReference type="SUPFAM" id="SSF81301">
    <property type="entry name" value="Nucleotidyltransferase"/>
    <property type="match status" value="1"/>
</dbReference>
<dbReference type="CDD" id="cd00077">
    <property type="entry name" value="HDc"/>
    <property type="match status" value="1"/>
</dbReference>
<dbReference type="EMBL" id="JAAGVY010000024">
    <property type="protein sequence ID" value="NEN24342.1"/>
    <property type="molecule type" value="Genomic_DNA"/>
</dbReference>
<dbReference type="GO" id="GO:0015969">
    <property type="term" value="P:guanosine tetraphosphate metabolic process"/>
    <property type="evidence" value="ECO:0007669"/>
    <property type="project" value="InterPro"/>
</dbReference>
<dbReference type="Pfam" id="PF13328">
    <property type="entry name" value="HD_4"/>
    <property type="match status" value="1"/>
</dbReference>
<organism evidence="3 4">
    <name type="scientific">Cryomorpha ignava</name>
    <dbReference type="NCBI Taxonomy" id="101383"/>
    <lineage>
        <taxon>Bacteria</taxon>
        <taxon>Pseudomonadati</taxon>
        <taxon>Bacteroidota</taxon>
        <taxon>Flavobacteriia</taxon>
        <taxon>Flavobacteriales</taxon>
        <taxon>Cryomorphaceae</taxon>
        <taxon>Cryomorpha</taxon>
    </lineage>
</organism>
<dbReference type="Pfam" id="PF02824">
    <property type="entry name" value="TGS"/>
    <property type="match status" value="1"/>
</dbReference>
<feature type="domain" description="TGS" evidence="2">
    <location>
        <begin position="402"/>
        <end position="463"/>
    </location>
</feature>
<dbReference type="InterPro" id="IPR003607">
    <property type="entry name" value="HD/PDEase_dom"/>
</dbReference>
<dbReference type="InterPro" id="IPR045600">
    <property type="entry name" value="RelA/SpoT_AH_RIS"/>
</dbReference>